<gene>
    <name evidence="1" type="ORF">R1flu_013099</name>
</gene>
<evidence type="ECO:0000313" key="1">
    <source>
        <dbReference type="EMBL" id="KAL2645512.1"/>
    </source>
</evidence>
<dbReference type="Proteomes" id="UP001605036">
    <property type="component" value="Unassembled WGS sequence"/>
</dbReference>
<comment type="caution">
    <text evidence="1">The sequence shown here is derived from an EMBL/GenBank/DDBJ whole genome shotgun (WGS) entry which is preliminary data.</text>
</comment>
<evidence type="ECO:0000313" key="2">
    <source>
        <dbReference type="Proteomes" id="UP001605036"/>
    </source>
</evidence>
<reference evidence="1 2" key="1">
    <citation type="submission" date="2024-09" db="EMBL/GenBank/DDBJ databases">
        <title>Chromosome-scale assembly of Riccia fluitans.</title>
        <authorList>
            <person name="Paukszto L."/>
            <person name="Sawicki J."/>
            <person name="Karawczyk K."/>
            <person name="Piernik-Szablinska J."/>
            <person name="Szczecinska M."/>
            <person name="Mazdziarz M."/>
        </authorList>
    </citation>
    <scope>NUCLEOTIDE SEQUENCE [LARGE SCALE GENOMIC DNA]</scope>
    <source>
        <strain evidence="1">Rf_01</strain>
        <tissue evidence="1">Aerial parts of the thallus</tissue>
    </source>
</reference>
<dbReference type="EMBL" id="JBHFFA010000002">
    <property type="protein sequence ID" value="KAL2645512.1"/>
    <property type="molecule type" value="Genomic_DNA"/>
</dbReference>
<dbReference type="AlphaFoldDB" id="A0ABD1ZGI8"/>
<keyword evidence="2" id="KW-1185">Reference proteome</keyword>
<protein>
    <submittedName>
        <fullName evidence="1">Uncharacterized protein</fullName>
    </submittedName>
</protein>
<name>A0ABD1ZGI8_9MARC</name>
<sequence>MDEARFPLDGDSKCRPSLGISAAATGHIEEASAVDRVIVSPGRSGFAGNKLLEQVDLVRASFTYGGSSLPHSVALMRIARATPVLHQHSLPRSLFPSQPKLSRSRAGFPFARDLGGCAKELNESAMKGNRTPLCKLSALVGVSSPQIALPFIPGGCLAFLR</sequence>
<accession>A0ABD1ZGI8</accession>
<organism evidence="1 2">
    <name type="scientific">Riccia fluitans</name>
    <dbReference type="NCBI Taxonomy" id="41844"/>
    <lineage>
        <taxon>Eukaryota</taxon>
        <taxon>Viridiplantae</taxon>
        <taxon>Streptophyta</taxon>
        <taxon>Embryophyta</taxon>
        <taxon>Marchantiophyta</taxon>
        <taxon>Marchantiopsida</taxon>
        <taxon>Marchantiidae</taxon>
        <taxon>Marchantiales</taxon>
        <taxon>Ricciaceae</taxon>
        <taxon>Riccia</taxon>
    </lineage>
</organism>
<proteinExistence type="predicted"/>